<dbReference type="InterPro" id="IPR043129">
    <property type="entry name" value="ATPase_NBD"/>
</dbReference>
<organism evidence="1">
    <name type="scientific">bioreactor metagenome</name>
    <dbReference type="NCBI Taxonomy" id="1076179"/>
    <lineage>
        <taxon>unclassified sequences</taxon>
        <taxon>metagenomes</taxon>
        <taxon>ecological metagenomes</taxon>
    </lineage>
</organism>
<dbReference type="AlphaFoldDB" id="A0A645BS45"/>
<dbReference type="Pfam" id="PF00480">
    <property type="entry name" value="ROK"/>
    <property type="match status" value="1"/>
</dbReference>
<dbReference type="Gene3D" id="3.30.420.40">
    <property type="match status" value="2"/>
</dbReference>
<proteinExistence type="predicted"/>
<evidence type="ECO:0000313" key="1">
    <source>
        <dbReference type="EMBL" id="MPM68250.1"/>
    </source>
</evidence>
<dbReference type="PANTHER" id="PTHR18964">
    <property type="entry name" value="ROK (REPRESSOR, ORF, KINASE) FAMILY"/>
    <property type="match status" value="1"/>
</dbReference>
<comment type="caution">
    <text evidence="1">The sequence shown here is derived from an EMBL/GenBank/DDBJ whole genome shotgun (WGS) entry which is preliminary data.</text>
</comment>
<dbReference type="EMBL" id="VSSQ01022152">
    <property type="protein sequence ID" value="MPM68250.1"/>
    <property type="molecule type" value="Genomic_DNA"/>
</dbReference>
<reference evidence="1" key="1">
    <citation type="submission" date="2019-08" db="EMBL/GenBank/DDBJ databases">
        <authorList>
            <person name="Kucharzyk K."/>
            <person name="Murdoch R.W."/>
            <person name="Higgins S."/>
            <person name="Loffler F."/>
        </authorList>
    </citation>
    <scope>NUCLEOTIDE SEQUENCE</scope>
</reference>
<sequence>MDLTGSILVERRHEFTVQVPKRARMLAELAGIINDLAVQVEQAGMSLVGVACGVPGLIDPSTGYLHTSPHLDWHDVDLISAMTEAGCRFEVGFHNSAGVAAHAEVRARRRASQAVSDFVYVTGSSGIGAALVRNHLVEGGARGWAGELGHVLVSGSEARCSCGARGCLETVAARSAILTNAGLSPDAPIGQLFAALRRSDPRAQDAVALAGRGLGEALAAYLNLVDAPLVVLGGLLERLFDNLGPKVHEMIGARVLSHAWAPVGVEPSLAGAHAVSEGAAWLILKDFIGSPDRWCPPPRGTTPYYSVDQTPEVTVV</sequence>
<protein>
    <submittedName>
        <fullName evidence="1">N-acetylglucosamine repressor</fullName>
    </submittedName>
</protein>
<dbReference type="SUPFAM" id="SSF53067">
    <property type="entry name" value="Actin-like ATPase domain"/>
    <property type="match status" value="2"/>
</dbReference>
<name>A0A645BS45_9ZZZZ</name>
<accession>A0A645BS45</accession>
<dbReference type="InterPro" id="IPR000600">
    <property type="entry name" value="ROK"/>
</dbReference>
<gene>
    <name evidence="1" type="primary">nagC_19</name>
    <name evidence="1" type="ORF">SDC9_115181</name>
</gene>
<dbReference type="PANTHER" id="PTHR18964:SF149">
    <property type="entry name" value="BIFUNCTIONAL UDP-N-ACETYLGLUCOSAMINE 2-EPIMERASE_N-ACETYLMANNOSAMINE KINASE"/>
    <property type="match status" value="1"/>
</dbReference>